<evidence type="ECO:0000313" key="9">
    <source>
        <dbReference type="EMBL" id="SOB59768.1"/>
    </source>
</evidence>
<dbReference type="Gene3D" id="3.30.1300.10">
    <property type="entry name" value="Pantoate-beta-alanine ligase, C-terminal domain"/>
    <property type="match status" value="1"/>
</dbReference>
<dbReference type="GO" id="GO:0004592">
    <property type="term" value="F:pantoate-beta-alanine ligase activity"/>
    <property type="evidence" value="ECO:0007669"/>
    <property type="project" value="UniProtKB-UniRule"/>
</dbReference>
<evidence type="ECO:0000256" key="7">
    <source>
        <dbReference type="ARBA" id="ARBA00048258"/>
    </source>
</evidence>
<dbReference type="InterPro" id="IPR014729">
    <property type="entry name" value="Rossmann-like_a/b/a_fold"/>
</dbReference>
<name>A0A2C8FAG4_9BACT</name>
<evidence type="ECO:0000256" key="4">
    <source>
        <dbReference type="ARBA" id="ARBA00022655"/>
    </source>
</evidence>
<comment type="catalytic activity">
    <reaction evidence="7 8">
        <text>(R)-pantoate + beta-alanine + ATP = (R)-pantothenate + AMP + diphosphate + H(+)</text>
        <dbReference type="Rhea" id="RHEA:10912"/>
        <dbReference type="ChEBI" id="CHEBI:15378"/>
        <dbReference type="ChEBI" id="CHEBI:15980"/>
        <dbReference type="ChEBI" id="CHEBI:29032"/>
        <dbReference type="ChEBI" id="CHEBI:30616"/>
        <dbReference type="ChEBI" id="CHEBI:33019"/>
        <dbReference type="ChEBI" id="CHEBI:57966"/>
        <dbReference type="ChEBI" id="CHEBI:456215"/>
        <dbReference type="EC" id="6.3.2.1"/>
    </reaction>
</comment>
<dbReference type="InterPro" id="IPR004821">
    <property type="entry name" value="Cyt_trans-like"/>
</dbReference>
<dbReference type="CDD" id="cd00560">
    <property type="entry name" value="PanC"/>
    <property type="match status" value="1"/>
</dbReference>
<dbReference type="GO" id="GO:0005829">
    <property type="term" value="C:cytosol"/>
    <property type="evidence" value="ECO:0007669"/>
    <property type="project" value="TreeGrafter"/>
</dbReference>
<dbReference type="RefSeq" id="WP_097012595.1">
    <property type="nucleotide sequence ID" value="NZ_LT907975.1"/>
</dbReference>
<proteinExistence type="inferred from homology"/>
<keyword evidence="3 8" id="KW-0436">Ligase</keyword>
<dbReference type="HAMAP" id="MF_00158">
    <property type="entry name" value="PanC"/>
    <property type="match status" value="1"/>
</dbReference>
<feature type="active site" description="Proton donor" evidence="8">
    <location>
        <position position="37"/>
    </location>
</feature>
<evidence type="ECO:0000256" key="5">
    <source>
        <dbReference type="ARBA" id="ARBA00022741"/>
    </source>
</evidence>
<comment type="pathway">
    <text evidence="1 8">Cofactor biosynthesis; (R)-pantothenate biosynthesis; (R)-pantothenate from (R)-pantoate and beta-alanine: step 1/1.</text>
</comment>
<protein>
    <recommendedName>
        <fullName evidence="8">Pantothenate synthetase</fullName>
        <shortName evidence="8">PS</shortName>
        <ecNumber evidence="8">6.3.2.1</ecNumber>
    </recommendedName>
    <alternativeName>
        <fullName evidence="8">Pantoate--beta-alanine ligase</fullName>
    </alternativeName>
    <alternativeName>
        <fullName evidence="8">Pantoate-activating enzyme</fullName>
    </alternativeName>
</protein>
<feature type="binding site" evidence="8">
    <location>
        <position position="61"/>
    </location>
    <ligand>
        <name>(R)-pantoate</name>
        <dbReference type="ChEBI" id="CHEBI:15980"/>
    </ligand>
</feature>
<comment type="miscellaneous">
    <text evidence="8">The reaction proceeds by a bi uni uni bi ping pong mechanism.</text>
</comment>
<dbReference type="SUPFAM" id="SSF52374">
    <property type="entry name" value="Nucleotidylyl transferase"/>
    <property type="match status" value="1"/>
</dbReference>
<dbReference type="KEGG" id="pprf:DPRO_2858"/>
<sequence>MQILTDPKTLQAKCLEWRKAGLTIGLVPTMGFFHEGHLALMEKARPLCDKLIVSLFVNPTQFGENEDLDKYPHDFDGDKAKAQSMGTDLLFAPAPGDMYDNDHATWIDVPELGEHLCGAARPGHFRGVCTVVTKLFMLSQADVAVFGQKDWQQLAIIRRMVRDLNIPIRLVGHEIVREADGLALSSRNAYLTESERAAAPAIRQGLLKIAESVTNGERDAETIKELLRREYTTNLPDGRVDYIEVVDPDAITPVSEATSTVLVAVAVHLGKARLIDNILIEV</sequence>
<comment type="subunit">
    <text evidence="8">Homodimer.</text>
</comment>
<dbReference type="UniPathway" id="UPA00028">
    <property type="reaction ID" value="UER00005"/>
</dbReference>
<evidence type="ECO:0000313" key="10">
    <source>
        <dbReference type="Proteomes" id="UP000219215"/>
    </source>
</evidence>
<organism evidence="9 10">
    <name type="scientific">Pseudodesulfovibrio profundus</name>
    <dbReference type="NCBI Taxonomy" id="57320"/>
    <lineage>
        <taxon>Bacteria</taxon>
        <taxon>Pseudomonadati</taxon>
        <taxon>Thermodesulfobacteriota</taxon>
        <taxon>Desulfovibrionia</taxon>
        <taxon>Desulfovibrionales</taxon>
        <taxon>Desulfovibrionaceae</taxon>
    </lineage>
</organism>
<dbReference type="PANTHER" id="PTHR21299">
    <property type="entry name" value="CYTIDYLATE KINASE/PANTOATE-BETA-ALANINE LIGASE"/>
    <property type="match status" value="1"/>
</dbReference>
<keyword evidence="5 8" id="KW-0547">Nucleotide-binding</keyword>
<evidence type="ECO:0000256" key="6">
    <source>
        <dbReference type="ARBA" id="ARBA00022840"/>
    </source>
</evidence>
<evidence type="ECO:0000256" key="8">
    <source>
        <dbReference type="HAMAP-Rule" id="MF_00158"/>
    </source>
</evidence>
<dbReference type="OrthoDB" id="9773087at2"/>
<feature type="binding site" evidence="8">
    <location>
        <position position="176"/>
    </location>
    <ligand>
        <name>ATP</name>
        <dbReference type="ChEBI" id="CHEBI:30616"/>
    </ligand>
</feature>
<accession>A0A2C8FAG4</accession>
<comment type="function">
    <text evidence="8">Catalyzes the condensation of pantoate with beta-alanine in an ATP-dependent reaction via a pantoyl-adenylate intermediate.</text>
</comment>
<dbReference type="FunFam" id="3.30.1300.10:FF:000001">
    <property type="entry name" value="Pantothenate synthetase"/>
    <property type="match status" value="1"/>
</dbReference>
<feature type="binding site" evidence="8">
    <location>
        <begin position="30"/>
        <end position="37"/>
    </location>
    <ligand>
        <name>ATP</name>
        <dbReference type="ChEBI" id="CHEBI:30616"/>
    </ligand>
</feature>
<dbReference type="Proteomes" id="UP000219215">
    <property type="component" value="Chromosome DPRO"/>
</dbReference>
<comment type="similarity">
    <text evidence="2 8">Belongs to the pantothenate synthetase family.</text>
</comment>
<dbReference type="GO" id="GO:0015940">
    <property type="term" value="P:pantothenate biosynthetic process"/>
    <property type="evidence" value="ECO:0007669"/>
    <property type="project" value="UniProtKB-UniRule"/>
</dbReference>
<feature type="binding site" evidence="8">
    <location>
        <begin position="147"/>
        <end position="150"/>
    </location>
    <ligand>
        <name>ATP</name>
        <dbReference type="ChEBI" id="CHEBI:30616"/>
    </ligand>
</feature>
<dbReference type="Gene3D" id="3.40.50.620">
    <property type="entry name" value="HUPs"/>
    <property type="match status" value="1"/>
</dbReference>
<feature type="binding site" evidence="8">
    <location>
        <position position="61"/>
    </location>
    <ligand>
        <name>beta-alanine</name>
        <dbReference type="ChEBI" id="CHEBI:57966"/>
    </ligand>
</feature>
<evidence type="ECO:0000256" key="2">
    <source>
        <dbReference type="ARBA" id="ARBA00009256"/>
    </source>
</evidence>
<dbReference type="GO" id="GO:0005524">
    <property type="term" value="F:ATP binding"/>
    <property type="evidence" value="ECO:0007669"/>
    <property type="project" value="UniProtKB-KW"/>
</dbReference>
<reference evidence="10" key="1">
    <citation type="submission" date="2017-09" db="EMBL/GenBank/DDBJ databases">
        <authorList>
            <person name="Regsiter A."/>
            <person name="William W."/>
        </authorList>
    </citation>
    <scope>NUCLEOTIDE SEQUENCE [LARGE SCALE GENOMIC DNA]</scope>
    <source>
        <strain evidence="10">500-1</strain>
    </source>
</reference>
<dbReference type="Pfam" id="PF02569">
    <property type="entry name" value="Pantoate_ligase"/>
    <property type="match status" value="1"/>
</dbReference>
<gene>
    <name evidence="8 9" type="primary">panC</name>
    <name evidence="9" type="ORF">DPRO_2858</name>
</gene>
<keyword evidence="8" id="KW-0963">Cytoplasm</keyword>
<evidence type="ECO:0000256" key="3">
    <source>
        <dbReference type="ARBA" id="ARBA00022598"/>
    </source>
</evidence>
<dbReference type="InterPro" id="IPR042176">
    <property type="entry name" value="Pantoate_ligase_C"/>
</dbReference>
<keyword evidence="4 8" id="KW-0566">Pantothenate biosynthesis</keyword>
<evidence type="ECO:0000256" key="1">
    <source>
        <dbReference type="ARBA" id="ARBA00004990"/>
    </source>
</evidence>
<dbReference type="NCBIfam" id="TIGR00125">
    <property type="entry name" value="cyt_tran_rel"/>
    <property type="match status" value="1"/>
</dbReference>
<comment type="subcellular location">
    <subcellularLocation>
        <location evidence="8">Cytoplasm</location>
    </subcellularLocation>
</comment>
<dbReference type="PANTHER" id="PTHR21299:SF1">
    <property type="entry name" value="PANTOATE--BETA-ALANINE LIGASE"/>
    <property type="match status" value="1"/>
</dbReference>
<keyword evidence="6 8" id="KW-0067">ATP-binding</keyword>
<dbReference type="NCBIfam" id="TIGR00018">
    <property type="entry name" value="panC"/>
    <property type="match status" value="1"/>
</dbReference>
<dbReference type="InterPro" id="IPR003721">
    <property type="entry name" value="Pantoate_ligase"/>
</dbReference>
<dbReference type="EC" id="6.3.2.1" evidence="8"/>
<dbReference type="EMBL" id="LT907975">
    <property type="protein sequence ID" value="SOB59768.1"/>
    <property type="molecule type" value="Genomic_DNA"/>
</dbReference>
<feature type="binding site" evidence="8">
    <location>
        <begin position="184"/>
        <end position="187"/>
    </location>
    <ligand>
        <name>ATP</name>
        <dbReference type="ChEBI" id="CHEBI:30616"/>
    </ligand>
</feature>
<feature type="binding site" evidence="8">
    <location>
        <position position="153"/>
    </location>
    <ligand>
        <name>(R)-pantoate</name>
        <dbReference type="ChEBI" id="CHEBI:15980"/>
    </ligand>
</feature>
<dbReference type="AlphaFoldDB" id="A0A2C8FAG4"/>
<keyword evidence="10" id="KW-1185">Reference proteome</keyword>